<dbReference type="InterPro" id="IPR025426">
    <property type="entry name" value="DUF4305"/>
</dbReference>
<gene>
    <name evidence="2" type="ORF">HPK16_05515</name>
</gene>
<dbReference type="Pfam" id="PF14146">
    <property type="entry name" value="DUF4305"/>
    <property type="match status" value="1"/>
</dbReference>
<accession>A0A7W1T5E7</accession>
<proteinExistence type="predicted"/>
<keyword evidence="3" id="KW-1185">Reference proteome</keyword>
<keyword evidence="1" id="KW-1133">Transmembrane helix</keyword>
<protein>
    <submittedName>
        <fullName evidence="2">YdiK family protein</fullName>
    </submittedName>
</protein>
<dbReference type="EMBL" id="JABJVM010000004">
    <property type="protein sequence ID" value="MBA3925790.1"/>
    <property type="molecule type" value="Genomic_DNA"/>
</dbReference>
<sequence>MQGLIYLILAIVFTYFAISQVNTSGWSIMTYLMIAMATVNFVTGIKFVAIGLAKRKE</sequence>
<reference evidence="2 3" key="1">
    <citation type="submission" date="2020-05" db="EMBL/GenBank/DDBJ databases">
        <authorList>
            <person name="Carlin C.R."/>
        </authorList>
    </citation>
    <scope>NUCLEOTIDE SEQUENCE [LARGE SCALE GENOMIC DNA]</scope>
    <source>
        <strain evidence="2 3">FSL W9-0585</strain>
    </source>
</reference>
<dbReference type="Proteomes" id="UP000548787">
    <property type="component" value="Unassembled WGS sequence"/>
</dbReference>
<evidence type="ECO:0000313" key="3">
    <source>
        <dbReference type="Proteomes" id="UP000548787"/>
    </source>
</evidence>
<evidence type="ECO:0000313" key="2">
    <source>
        <dbReference type="EMBL" id="MBA3925790.1"/>
    </source>
</evidence>
<comment type="caution">
    <text evidence="2">The sequence shown here is derived from an EMBL/GenBank/DDBJ whole genome shotgun (WGS) entry which is preliminary data.</text>
</comment>
<keyword evidence="1" id="KW-0812">Transmembrane</keyword>
<keyword evidence="1" id="KW-0472">Membrane</keyword>
<evidence type="ECO:0000256" key="1">
    <source>
        <dbReference type="SAM" id="Phobius"/>
    </source>
</evidence>
<feature type="transmembrane region" description="Helical" evidence="1">
    <location>
        <begin position="29"/>
        <end position="53"/>
    </location>
</feature>
<reference evidence="2 3" key="2">
    <citation type="submission" date="2020-08" db="EMBL/GenBank/DDBJ databases">
        <title>Listeria ohnekaius sp. nov. and Listeria portnoyii sp. nov. isolated from non-agricultural and natural environments.</title>
        <authorList>
            <person name="Weller D."/>
            <person name="Belias A.M."/>
            <person name="Liao J."/>
            <person name="Guo S."/>
            <person name="Orsi R.H."/>
            <person name="Wiedmann M."/>
        </authorList>
    </citation>
    <scope>NUCLEOTIDE SEQUENCE [LARGE SCALE GENOMIC DNA]</scope>
    <source>
        <strain evidence="2 3">FSL W9-0585</strain>
    </source>
</reference>
<dbReference type="AlphaFoldDB" id="A0A7W1T5E7"/>
<organism evidence="2 3">
    <name type="scientific">Listeria rustica</name>
    <dbReference type="NCBI Taxonomy" id="2713503"/>
    <lineage>
        <taxon>Bacteria</taxon>
        <taxon>Bacillati</taxon>
        <taxon>Bacillota</taxon>
        <taxon>Bacilli</taxon>
        <taxon>Bacillales</taxon>
        <taxon>Listeriaceae</taxon>
        <taxon>Listeria</taxon>
    </lineage>
</organism>
<name>A0A7W1T5E7_9LIST</name>